<organism evidence="2">
    <name type="scientific">Thrips palmi</name>
    <name type="common">Melon thrips</name>
    <dbReference type="NCBI Taxonomy" id="161013"/>
    <lineage>
        <taxon>Eukaryota</taxon>
        <taxon>Metazoa</taxon>
        <taxon>Ecdysozoa</taxon>
        <taxon>Arthropoda</taxon>
        <taxon>Hexapoda</taxon>
        <taxon>Insecta</taxon>
        <taxon>Pterygota</taxon>
        <taxon>Neoptera</taxon>
        <taxon>Paraneoptera</taxon>
        <taxon>Thysanoptera</taxon>
        <taxon>Terebrantia</taxon>
        <taxon>Thripoidea</taxon>
        <taxon>Thripidae</taxon>
        <taxon>Thrips</taxon>
    </lineage>
</organism>
<reference evidence="2" key="1">
    <citation type="submission" date="2025-08" db="UniProtKB">
        <authorList>
            <consortium name="RefSeq"/>
        </authorList>
    </citation>
    <scope>IDENTIFICATION</scope>
    <source>
        <tissue evidence="2">Total insect</tissue>
    </source>
</reference>
<gene>
    <name evidence="2" type="primary">LOC117638985</name>
</gene>
<sequence>MPDTTYIKAGCGHMLIRHGSSLTATMEPARPYFFVLAVMAIIIAAAGDDQQTAQKLQAESQKIAEGATKQLLAAFAKLRSDYDATEAAELKAASAAVKAALSAGSAKLAKMRVPQRAALQAFARSMGKESSELTGKYTSLINLYIKDKAAAKKENSIPAIRKLRQGKQAALKKWEEDLVALFSDMRSALRAAYKNVASSADVQKSVDVSVVKLVDALIDYQHGVLSLTTATLFAEVQSFAAQADTALLHLANHAYA</sequence>
<evidence type="ECO:0000313" key="1">
    <source>
        <dbReference type="Proteomes" id="UP000515158"/>
    </source>
</evidence>
<dbReference type="KEGG" id="tpal:117638985"/>
<dbReference type="RefSeq" id="XP_034230138.1">
    <property type="nucleotide sequence ID" value="XM_034374247.1"/>
</dbReference>
<dbReference type="InParanoid" id="A0A6P8XTA6"/>
<dbReference type="GeneID" id="117638985"/>
<dbReference type="Proteomes" id="UP000515158">
    <property type="component" value="Unplaced"/>
</dbReference>
<evidence type="ECO:0000313" key="2">
    <source>
        <dbReference type="RefSeq" id="XP_034230138.1"/>
    </source>
</evidence>
<dbReference type="OrthoDB" id="10655598at2759"/>
<accession>A0A6P8XTA6</accession>
<proteinExistence type="predicted"/>
<protein>
    <submittedName>
        <fullName evidence="2">Uncharacterized protein LOC117638985</fullName>
    </submittedName>
</protein>
<keyword evidence="1" id="KW-1185">Reference proteome</keyword>
<dbReference type="AlphaFoldDB" id="A0A6P8XTA6"/>
<name>A0A6P8XTA6_THRPL</name>